<dbReference type="Pfam" id="PF04107">
    <property type="entry name" value="GCS2"/>
    <property type="match status" value="1"/>
</dbReference>
<dbReference type="SUPFAM" id="SSF55931">
    <property type="entry name" value="Glutamine synthetase/guanido kinase"/>
    <property type="match status" value="1"/>
</dbReference>
<evidence type="ECO:0000256" key="2">
    <source>
        <dbReference type="ARBA" id="ARBA00022741"/>
    </source>
</evidence>
<keyword evidence="3 4" id="KW-0067">ATP-binding</keyword>
<dbReference type="Gene3D" id="3.30.590.20">
    <property type="match status" value="1"/>
</dbReference>
<dbReference type="Proteomes" id="UP001374803">
    <property type="component" value="Chromosome"/>
</dbReference>
<dbReference type="EMBL" id="CP089983">
    <property type="protein sequence ID" value="WXB04634.1"/>
    <property type="molecule type" value="Genomic_DNA"/>
</dbReference>
<sequence length="379" mass="40954">MSSDVGGDGPRFGVEEEFLVVDPETRAVVPGSEAALRQARDRLGARVGGEITKFQVESRTDPCRTLEELYTQLAEARAVLATSAAHAGLRIVASGSPVLGNVVSPPLTEGARQARGDATFRGLHDEASICAVQVHVELPDRERALMVSNHLRPYLPRLIALTANSPYWAEHDTGYASWRTMTWHRWPVAGPPPYFTSAKHYDAIIATLQETGALVDAGTIFWDIRPSVHLPTLELRVSDVPITAEESALFAALVRALVLASLPAVDAGERGPIIPPEMMRVAYWRAARDGMAGHGVELSTGHLVPAATLAQGMLQVARPFLAEHGDLDRVAGWLRRVIEGGDGATRQRRMAARSGRLIDVVDDLIARTAPESRGQAKSL</sequence>
<comment type="catalytic activity">
    <reaction evidence="4">
        <text>L-cysteine + L-glutamate + ATP = gamma-L-glutamyl-L-cysteine + ADP + phosphate + H(+)</text>
        <dbReference type="Rhea" id="RHEA:13285"/>
        <dbReference type="ChEBI" id="CHEBI:15378"/>
        <dbReference type="ChEBI" id="CHEBI:29985"/>
        <dbReference type="ChEBI" id="CHEBI:30616"/>
        <dbReference type="ChEBI" id="CHEBI:35235"/>
        <dbReference type="ChEBI" id="CHEBI:43474"/>
        <dbReference type="ChEBI" id="CHEBI:58173"/>
        <dbReference type="ChEBI" id="CHEBI:456216"/>
        <dbReference type="EC" id="6.3.2.2"/>
    </reaction>
</comment>
<dbReference type="PANTHER" id="PTHR36510:SF1">
    <property type="entry name" value="GLUTAMATE--CYSTEINE LIGASE 2-RELATED"/>
    <property type="match status" value="1"/>
</dbReference>
<evidence type="ECO:0000313" key="6">
    <source>
        <dbReference type="Proteomes" id="UP001374803"/>
    </source>
</evidence>
<protein>
    <recommendedName>
        <fullName evidence="4">Putative glutamate--cysteine ligase 2</fullName>
        <ecNumber evidence="4">6.3.2.2</ecNumber>
    </recommendedName>
    <alternativeName>
        <fullName evidence="4">Gamma-glutamylcysteine synthetase 2</fullName>
        <shortName evidence="4">GCS 2</shortName>
        <shortName evidence="4">Gamma-GCS 2</shortName>
    </alternativeName>
</protein>
<evidence type="ECO:0000256" key="4">
    <source>
        <dbReference type="HAMAP-Rule" id="MF_01609"/>
    </source>
</evidence>
<accession>A0ABZ2L4Y4</accession>
<keyword evidence="1 4" id="KW-0436">Ligase</keyword>
<dbReference type="GO" id="GO:0004357">
    <property type="term" value="F:glutamate-cysteine ligase activity"/>
    <property type="evidence" value="ECO:0007669"/>
    <property type="project" value="UniProtKB-EC"/>
</dbReference>
<evidence type="ECO:0000256" key="3">
    <source>
        <dbReference type="ARBA" id="ARBA00022840"/>
    </source>
</evidence>
<evidence type="ECO:0000313" key="5">
    <source>
        <dbReference type="EMBL" id="WXB04634.1"/>
    </source>
</evidence>
<evidence type="ECO:0000256" key="1">
    <source>
        <dbReference type="ARBA" id="ARBA00022598"/>
    </source>
</evidence>
<reference evidence="5" key="1">
    <citation type="submission" date="2021-12" db="EMBL/GenBank/DDBJ databases">
        <title>Discovery of the Pendulisporaceae a myxobacterial family with distinct sporulation behavior and unique specialized metabolism.</title>
        <authorList>
            <person name="Garcia R."/>
            <person name="Popoff A."/>
            <person name="Bader C.D."/>
            <person name="Loehr J."/>
            <person name="Walesch S."/>
            <person name="Walt C."/>
            <person name="Boldt J."/>
            <person name="Bunk B."/>
            <person name="Haeckl F.J.F.P.J."/>
            <person name="Gunesch A.P."/>
            <person name="Birkelbach J."/>
            <person name="Nuebel U."/>
            <person name="Pietschmann T."/>
            <person name="Bach T."/>
            <person name="Mueller R."/>
        </authorList>
    </citation>
    <scope>NUCLEOTIDE SEQUENCE</scope>
    <source>
        <strain evidence="5">MSr11367</strain>
    </source>
</reference>
<dbReference type="InterPro" id="IPR014746">
    <property type="entry name" value="Gln_synth/guanido_kin_cat_dom"/>
</dbReference>
<dbReference type="NCBIfam" id="NF010041">
    <property type="entry name" value="PRK13517.1-1"/>
    <property type="match status" value="1"/>
</dbReference>
<keyword evidence="2 4" id="KW-0547">Nucleotide-binding</keyword>
<dbReference type="NCBIfam" id="TIGR02050">
    <property type="entry name" value="gshA_cyan_rel"/>
    <property type="match status" value="1"/>
</dbReference>
<dbReference type="PANTHER" id="PTHR36510">
    <property type="entry name" value="GLUTAMATE--CYSTEINE LIGASE 2-RELATED"/>
    <property type="match status" value="1"/>
</dbReference>
<gene>
    <name evidence="5" type="ORF">LVJ94_48045</name>
</gene>
<dbReference type="InterPro" id="IPR006336">
    <property type="entry name" value="GCS2"/>
</dbReference>
<dbReference type="InterPro" id="IPR050141">
    <property type="entry name" value="GCL_type2/YbdK_subfam"/>
</dbReference>
<comment type="similarity">
    <text evidence="4">Belongs to the glutamate--cysteine ligase type 2 family. YbdK subfamily.</text>
</comment>
<name>A0ABZ2L4Y4_9BACT</name>
<organism evidence="5 6">
    <name type="scientific">Pendulispora rubella</name>
    <dbReference type="NCBI Taxonomy" id="2741070"/>
    <lineage>
        <taxon>Bacteria</taxon>
        <taxon>Pseudomonadati</taxon>
        <taxon>Myxococcota</taxon>
        <taxon>Myxococcia</taxon>
        <taxon>Myxococcales</taxon>
        <taxon>Sorangiineae</taxon>
        <taxon>Pendulisporaceae</taxon>
        <taxon>Pendulispora</taxon>
    </lineage>
</organism>
<dbReference type="HAMAP" id="MF_01609">
    <property type="entry name" value="Glu_cys_ligase_2"/>
    <property type="match status" value="1"/>
</dbReference>
<dbReference type="InterPro" id="IPR011793">
    <property type="entry name" value="YbdK"/>
</dbReference>
<keyword evidence="6" id="KW-1185">Reference proteome</keyword>
<dbReference type="RefSeq" id="WP_394834278.1">
    <property type="nucleotide sequence ID" value="NZ_CP089929.1"/>
</dbReference>
<dbReference type="EC" id="6.3.2.2" evidence="4"/>
<comment type="function">
    <text evidence="4">ATP-dependent carboxylate-amine ligase which exhibits weak glutamate--cysteine ligase activity.</text>
</comment>
<proteinExistence type="inferred from homology"/>